<evidence type="ECO:0000256" key="5">
    <source>
        <dbReference type="SAM" id="MobiDB-lite"/>
    </source>
</evidence>
<protein>
    <submittedName>
        <fullName evidence="8">GMC family oxidoreductase</fullName>
    </submittedName>
</protein>
<comment type="caution">
    <text evidence="8">The sequence shown here is derived from an EMBL/GenBank/DDBJ whole genome shotgun (WGS) entry which is preliminary data.</text>
</comment>
<evidence type="ECO:0000256" key="4">
    <source>
        <dbReference type="ARBA" id="ARBA00023002"/>
    </source>
</evidence>
<dbReference type="InterPro" id="IPR000172">
    <property type="entry name" value="GMC_OxRdtase_N"/>
</dbReference>
<evidence type="ECO:0000256" key="3">
    <source>
        <dbReference type="ARBA" id="ARBA00022827"/>
    </source>
</evidence>
<dbReference type="EMBL" id="JPQU01000100">
    <property type="protein sequence ID" value="KFE50521.1"/>
    <property type="molecule type" value="Genomic_DNA"/>
</dbReference>
<dbReference type="PANTHER" id="PTHR46056">
    <property type="entry name" value="LONG-CHAIN-ALCOHOL OXIDASE"/>
    <property type="match status" value="1"/>
</dbReference>
<dbReference type="InterPro" id="IPR036188">
    <property type="entry name" value="FAD/NAD-bd_sf"/>
</dbReference>
<dbReference type="SUPFAM" id="SSF54373">
    <property type="entry name" value="FAD-linked reductases, C-terminal domain"/>
    <property type="match status" value="1"/>
</dbReference>
<dbReference type="PANTHER" id="PTHR46056:SF12">
    <property type="entry name" value="LONG-CHAIN-ALCOHOL OXIDASE"/>
    <property type="match status" value="1"/>
</dbReference>
<dbReference type="OrthoDB" id="9787779at2"/>
<dbReference type="AlphaFoldDB" id="A0A085V508"/>
<dbReference type="Pfam" id="PF05199">
    <property type="entry name" value="GMC_oxred_C"/>
    <property type="match status" value="1"/>
</dbReference>
<reference evidence="8 9" key="1">
    <citation type="submission" date="2014-07" db="EMBL/GenBank/DDBJ databases">
        <title>Draft Genome Sequences of Environmental Pseudomonas syringae strains.</title>
        <authorList>
            <person name="Baltrus D.A."/>
            <person name="Berge O."/>
            <person name="Morris C."/>
        </authorList>
    </citation>
    <scope>NUCLEOTIDE SEQUENCE [LARGE SCALE GENOMIC DNA]</scope>
    <source>
        <strain evidence="8 9">GAW0119</strain>
    </source>
</reference>
<feature type="region of interest" description="Disordered" evidence="5">
    <location>
        <begin position="503"/>
        <end position="523"/>
    </location>
</feature>
<comment type="similarity">
    <text evidence="1">Belongs to the GMC oxidoreductase family.</text>
</comment>
<dbReference type="Pfam" id="PF00732">
    <property type="entry name" value="GMC_oxred_N"/>
    <property type="match status" value="1"/>
</dbReference>
<evidence type="ECO:0000313" key="8">
    <source>
        <dbReference type="EMBL" id="KFE50521.1"/>
    </source>
</evidence>
<dbReference type="Gene3D" id="3.50.50.60">
    <property type="entry name" value="FAD/NAD(P)-binding domain"/>
    <property type="match status" value="2"/>
</dbReference>
<dbReference type="SUPFAM" id="SSF51905">
    <property type="entry name" value="FAD/NAD(P)-binding domain"/>
    <property type="match status" value="1"/>
</dbReference>
<organism evidence="8 9">
    <name type="scientific">Pseudomonas syringae</name>
    <dbReference type="NCBI Taxonomy" id="317"/>
    <lineage>
        <taxon>Bacteria</taxon>
        <taxon>Pseudomonadati</taxon>
        <taxon>Pseudomonadota</taxon>
        <taxon>Gammaproteobacteria</taxon>
        <taxon>Pseudomonadales</taxon>
        <taxon>Pseudomonadaceae</taxon>
        <taxon>Pseudomonas</taxon>
    </lineage>
</organism>
<evidence type="ECO:0000256" key="1">
    <source>
        <dbReference type="ARBA" id="ARBA00010790"/>
    </source>
</evidence>
<feature type="domain" description="Glucose-methanol-choline oxidoreductase C-terminal" evidence="7">
    <location>
        <begin position="448"/>
        <end position="568"/>
    </location>
</feature>
<dbReference type="InterPro" id="IPR007867">
    <property type="entry name" value="GMC_OxRtase_C"/>
</dbReference>
<keyword evidence="2" id="KW-0285">Flavoprotein</keyword>
<evidence type="ECO:0000259" key="7">
    <source>
        <dbReference type="Pfam" id="PF05199"/>
    </source>
</evidence>
<evidence type="ECO:0000259" key="6">
    <source>
        <dbReference type="Pfam" id="PF00732"/>
    </source>
</evidence>
<sequence>MAIKNPPADVVIVGFGWAGAIMAKELADAGLDVVALERGEMQDTPTTANYPNVIDELSHSVRGKLFQDLSKETVTFRHGLNDVAVPYRQHGVILLGTGVGGSGFHWNGLSWRAQESDLRLRSHYEERYGKKFIPETMTIQDYGVSYAELEPYFTRWEDVAAVSGTAGNINGVLMEGGNQLEAPRSKAYPVPALKSIYGGQIFAKAALEVGLKPFPIPAANASAPHTNPYGVRLGPCNFCGFCENYGCYMYSKASPQVSIMPALMPMKNFQLRTRAQVIKVNTDASGKVATGVSYIDAQGQEVEQPAKIVILSAFQLHNVRLLLLSGIGQPYDPINNTGVVGKNYAYHFSGGVSITLPKGTQLNPFIGAGAAGSAIDEYNGDHFDHGPLGFVGGASIRHGRTGGRPIGQSSPGKSGPKWGKGWKAAIQDNYQRTMGIGTQGSVAAYRDAYLSLDPTYNDAFGKPLLRITFDWHPNEYEMSKFVVSQAERIGNATGGKVEVNLRKPGTHFDTRPYQSTHTTGGAIMGENPKTSVVNRYLQSWDVPNLFVVGASAFPQNLGYNPTGLVAALTFWSAKHIRDVYMKNPGPMVQA</sequence>
<keyword evidence="4" id="KW-0560">Oxidoreductase</keyword>
<proteinExistence type="inferred from homology"/>
<dbReference type="RefSeq" id="WP_032631633.1">
    <property type="nucleotide sequence ID" value="NZ_JPQU01000100.1"/>
</dbReference>
<keyword evidence="9" id="KW-1185">Reference proteome</keyword>
<keyword evidence="3" id="KW-0274">FAD</keyword>
<feature type="domain" description="Glucose-methanol-choline oxidoreductase N-terminal" evidence="6">
    <location>
        <begin position="233"/>
        <end position="347"/>
    </location>
</feature>
<evidence type="ECO:0000313" key="9">
    <source>
        <dbReference type="Proteomes" id="UP000028631"/>
    </source>
</evidence>
<dbReference type="PATRIC" id="fig|317.175.peg.5137"/>
<dbReference type="Proteomes" id="UP000028631">
    <property type="component" value="Unassembled WGS sequence"/>
</dbReference>
<gene>
    <name evidence="8" type="ORF">IV01_24660</name>
</gene>
<accession>A0A085V508</accession>
<name>A0A085V508_PSESX</name>
<dbReference type="GO" id="GO:0016614">
    <property type="term" value="F:oxidoreductase activity, acting on CH-OH group of donors"/>
    <property type="evidence" value="ECO:0007669"/>
    <property type="project" value="InterPro"/>
</dbReference>
<evidence type="ECO:0000256" key="2">
    <source>
        <dbReference type="ARBA" id="ARBA00022630"/>
    </source>
</evidence>
<dbReference type="GO" id="GO:0050660">
    <property type="term" value="F:flavin adenine dinucleotide binding"/>
    <property type="evidence" value="ECO:0007669"/>
    <property type="project" value="InterPro"/>
</dbReference>